<gene>
    <name evidence="1" type="ORF">METZ01_LOCUS76239</name>
</gene>
<accession>A0A381U566</accession>
<dbReference type="PANTHER" id="PTHR12993">
    <property type="entry name" value="N-ACETYLGLUCOSAMINYL-PHOSPHATIDYLINOSITOL DE-N-ACETYLASE-RELATED"/>
    <property type="match status" value="1"/>
</dbReference>
<evidence type="ECO:0000313" key="1">
    <source>
        <dbReference type="EMBL" id="SVA23385.1"/>
    </source>
</evidence>
<protein>
    <recommendedName>
        <fullName evidence="2">GlcNAc-PI de-N-acetylase</fullName>
    </recommendedName>
</protein>
<dbReference type="PANTHER" id="PTHR12993:SF30">
    <property type="entry name" value="N-ACETYL-ALPHA-D-GLUCOSAMINYL L-MALATE DEACETYLASE 1"/>
    <property type="match status" value="1"/>
</dbReference>
<dbReference type="Gene3D" id="3.40.50.10320">
    <property type="entry name" value="LmbE-like"/>
    <property type="match status" value="1"/>
</dbReference>
<dbReference type="SUPFAM" id="SSF102588">
    <property type="entry name" value="LmbE-like"/>
    <property type="match status" value="1"/>
</dbReference>
<dbReference type="InterPro" id="IPR024078">
    <property type="entry name" value="LmbE-like_dom_sf"/>
</dbReference>
<name>A0A381U566_9ZZZZ</name>
<proteinExistence type="predicted"/>
<dbReference type="Pfam" id="PF02585">
    <property type="entry name" value="PIG-L"/>
    <property type="match status" value="1"/>
</dbReference>
<organism evidence="1">
    <name type="scientific">marine metagenome</name>
    <dbReference type="NCBI Taxonomy" id="408172"/>
    <lineage>
        <taxon>unclassified sequences</taxon>
        <taxon>metagenomes</taxon>
        <taxon>ecological metagenomes</taxon>
    </lineage>
</organism>
<dbReference type="InterPro" id="IPR003737">
    <property type="entry name" value="GlcNAc_PI_deacetylase-related"/>
</dbReference>
<dbReference type="GO" id="GO:0016811">
    <property type="term" value="F:hydrolase activity, acting on carbon-nitrogen (but not peptide) bonds, in linear amides"/>
    <property type="evidence" value="ECO:0007669"/>
    <property type="project" value="TreeGrafter"/>
</dbReference>
<dbReference type="AlphaFoldDB" id="A0A381U566"/>
<dbReference type="EMBL" id="UINC01005761">
    <property type="protein sequence ID" value="SVA23385.1"/>
    <property type="molecule type" value="Genomic_DNA"/>
</dbReference>
<evidence type="ECO:0008006" key="2">
    <source>
        <dbReference type="Google" id="ProtNLM"/>
    </source>
</evidence>
<reference evidence="1" key="1">
    <citation type="submission" date="2018-05" db="EMBL/GenBank/DDBJ databases">
        <authorList>
            <person name="Lanie J.A."/>
            <person name="Ng W.-L."/>
            <person name="Kazmierczak K.M."/>
            <person name="Andrzejewski T.M."/>
            <person name="Davidsen T.M."/>
            <person name="Wayne K.J."/>
            <person name="Tettelin H."/>
            <person name="Glass J.I."/>
            <person name="Rusch D."/>
            <person name="Podicherti R."/>
            <person name="Tsui H.-C.T."/>
            <person name="Winkler M.E."/>
        </authorList>
    </citation>
    <scope>NUCLEOTIDE SEQUENCE</scope>
</reference>
<sequence>MNILAIGAHPDDVEFLCAGTLALYAAQGHKVFIAVATNGNVGSPTLGKKEIRAIRRKESEEACKLINAKLIWMDFDDEWLFDNKETRLVFIDAIREANPELMFIHNKSDYHPDHRNAGQIAEDCRIPVSVRLVKSNFDYMKKIPHMFYMDSIAGVGFEPEHYVDISSVIDLKIEMLRCHKSQEDWLIALYDQKPSDLMHIQSTFRGLNAGCKYAEGFRQVLTYPLVGSYKLLP</sequence>